<evidence type="ECO:0000313" key="2">
    <source>
        <dbReference type="EMBL" id="SVE42286.1"/>
    </source>
</evidence>
<accession>A0A383DCR3</accession>
<gene>
    <name evidence="2" type="ORF">METZ01_LOCUS495140</name>
</gene>
<reference evidence="2" key="1">
    <citation type="submission" date="2018-05" db="EMBL/GenBank/DDBJ databases">
        <authorList>
            <person name="Lanie J.A."/>
            <person name="Ng W.-L."/>
            <person name="Kazmierczak K.M."/>
            <person name="Andrzejewski T.M."/>
            <person name="Davidsen T.M."/>
            <person name="Wayne K.J."/>
            <person name="Tettelin H."/>
            <person name="Glass J.I."/>
            <person name="Rusch D."/>
            <person name="Podicherti R."/>
            <person name="Tsui H.-C.T."/>
            <person name="Winkler M.E."/>
        </authorList>
    </citation>
    <scope>NUCLEOTIDE SEQUENCE</scope>
</reference>
<organism evidence="2">
    <name type="scientific">marine metagenome</name>
    <dbReference type="NCBI Taxonomy" id="408172"/>
    <lineage>
        <taxon>unclassified sequences</taxon>
        <taxon>metagenomes</taxon>
        <taxon>ecological metagenomes</taxon>
    </lineage>
</organism>
<name>A0A383DCR3_9ZZZZ</name>
<feature type="region of interest" description="Disordered" evidence="1">
    <location>
        <begin position="131"/>
        <end position="179"/>
    </location>
</feature>
<protein>
    <submittedName>
        <fullName evidence="2">Uncharacterized protein</fullName>
    </submittedName>
</protein>
<dbReference type="AlphaFoldDB" id="A0A383DCR3"/>
<proteinExistence type="predicted"/>
<evidence type="ECO:0000256" key="1">
    <source>
        <dbReference type="SAM" id="MobiDB-lite"/>
    </source>
</evidence>
<dbReference type="EMBL" id="UINC01216234">
    <property type="protein sequence ID" value="SVE42286.1"/>
    <property type="molecule type" value="Genomic_DNA"/>
</dbReference>
<sequence>MNKFPLFALFALFLALPSFAIAKFCPKCSRLAYIQAIGECPKCKGFTSSAAHKLCGKCSAKENKCQNCLVALDADTGKKPQKVLKGSSGKAYPAHWGRPPLRQTRDLRVLPGGYGRGSGTLARWIQENLNKDAKKPTAKPAPGKPSGAKKAFPKHWGNPPNLQTSDYRPLPGGYGFGSS</sequence>
<feature type="non-terminal residue" evidence="2">
    <location>
        <position position="179"/>
    </location>
</feature>
<feature type="compositionally biased region" description="Low complexity" evidence="1">
    <location>
        <begin position="138"/>
        <end position="150"/>
    </location>
</feature>